<dbReference type="KEGG" id="lgi:LOTGIDRAFT_153770"/>
<sequence length="324" mass="35943">MDSLRKTRSESTKKINVRVIHVKPASDMWINDDYTGWKIAGRDESLDENLTLVSSSKRASPSEDKAKILKGGSTVKQPIVTDVQSVLKHSMVSEQTETDCLEVTDYDSDDDKVGHLQLKQNEPHPRKSILKIPSDLSASRLNLKTETKSSVTSVTPRSIQVRSYNKGSSSSVIGFDLNAGKVLKEESSGAVVIRHSKCAEKELPSGHCPALEIYFGNKGASCSSISPNNQSSINHQLKPDSKFSVDRNKSWKTPEPLGTKTTGREKKRKSKRKKTESKVNYTPVEKFEEPTDAELKRGKKKTSKNVFKMLTKTKSNSSSRSLTT</sequence>
<feature type="compositionally biased region" description="Basic and acidic residues" evidence="1">
    <location>
        <begin position="285"/>
        <end position="296"/>
    </location>
</feature>
<feature type="compositionally biased region" description="Basic residues" evidence="1">
    <location>
        <begin position="265"/>
        <end position="275"/>
    </location>
</feature>
<feature type="compositionally biased region" description="Low complexity" evidence="1">
    <location>
        <begin position="224"/>
        <end position="234"/>
    </location>
</feature>
<feature type="compositionally biased region" description="Basic and acidic residues" evidence="1">
    <location>
        <begin position="237"/>
        <end position="249"/>
    </location>
</feature>
<dbReference type="HOGENOM" id="CLU_858649_0_0_1"/>
<evidence type="ECO:0000313" key="3">
    <source>
        <dbReference type="Proteomes" id="UP000030746"/>
    </source>
</evidence>
<name>V4BR69_LOTGI</name>
<dbReference type="EMBL" id="KB202283">
    <property type="protein sequence ID" value="ESO91334.1"/>
    <property type="molecule type" value="Genomic_DNA"/>
</dbReference>
<gene>
    <name evidence="2" type="ORF">LOTGIDRAFT_153770</name>
</gene>
<dbReference type="Proteomes" id="UP000030746">
    <property type="component" value="Unassembled WGS sequence"/>
</dbReference>
<reference evidence="2 3" key="1">
    <citation type="journal article" date="2013" name="Nature">
        <title>Insights into bilaterian evolution from three spiralian genomes.</title>
        <authorList>
            <person name="Simakov O."/>
            <person name="Marletaz F."/>
            <person name="Cho S.J."/>
            <person name="Edsinger-Gonzales E."/>
            <person name="Havlak P."/>
            <person name="Hellsten U."/>
            <person name="Kuo D.H."/>
            <person name="Larsson T."/>
            <person name="Lv J."/>
            <person name="Arendt D."/>
            <person name="Savage R."/>
            <person name="Osoegawa K."/>
            <person name="de Jong P."/>
            <person name="Grimwood J."/>
            <person name="Chapman J.A."/>
            <person name="Shapiro H."/>
            <person name="Aerts A."/>
            <person name="Otillar R.P."/>
            <person name="Terry A.Y."/>
            <person name="Boore J.L."/>
            <person name="Grigoriev I.V."/>
            <person name="Lindberg D.R."/>
            <person name="Seaver E.C."/>
            <person name="Weisblat D.A."/>
            <person name="Putnam N.H."/>
            <person name="Rokhsar D.S."/>
        </authorList>
    </citation>
    <scope>NUCLEOTIDE SEQUENCE [LARGE SCALE GENOMIC DNA]</scope>
</reference>
<accession>V4BR69</accession>
<dbReference type="CTD" id="20236101"/>
<proteinExistence type="predicted"/>
<feature type="compositionally biased region" description="Polar residues" evidence="1">
    <location>
        <begin position="312"/>
        <end position="324"/>
    </location>
</feature>
<dbReference type="GeneID" id="20236101"/>
<evidence type="ECO:0000256" key="1">
    <source>
        <dbReference type="SAM" id="MobiDB-lite"/>
    </source>
</evidence>
<organism evidence="2 3">
    <name type="scientific">Lottia gigantea</name>
    <name type="common">Giant owl limpet</name>
    <dbReference type="NCBI Taxonomy" id="225164"/>
    <lineage>
        <taxon>Eukaryota</taxon>
        <taxon>Metazoa</taxon>
        <taxon>Spiralia</taxon>
        <taxon>Lophotrochozoa</taxon>
        <taxon>Mollusca</taxon>
        <taxon>Gastropoda</taxon>
        <taxon>Patellogastropoda</taxon>
        <taxon>Lottioidea</taxon>
        <taxon>Lottiidae</taxon>
        <taxon>Lottia</taxon>
    </lineage>
</organism>
<evidence type="ECO:0000313" key="2">
    <source>
        <dbReference type="EMBL" id="ESO91334.1"/>
    </source>
</evidence>
<keyword evidence="3" id="KW-1185">Reference proteome</keyword>
<feature type="region of interest" description="Disordered" evidence="1">
    <location>
        <begin position="224"/>
        <end position="324"/>
    </location>
</feature>
<dbReference type="AlphaFoldDB" id="V4BR69"/>
<protein>
    <submittedName>
        <fullName evidence="2">Uncharacterized protein</fullName>
    </submittedName>
</protein>
<dbReference type="RefSeq" id="XP_009058030.1">
    <property type="nucleotide sequence ID" value="XM_009059782.1"/>
</dbReference>